<sequence length="68" mass="7683">MASGGSQGQVPPRKRKKRVDRKEAAWETGVGGREWEQSEGVIYQLLQQGFSEREVRAIVLLEEAEWPG</sequence>
<name>W2IHX4_PHYNI</name>
<dbReference type="VEuPathDB" id="FungiDB:PPTG_14393"/>
<dbReference type="EMBL" id="KI674479">
    <property type="protein sequence ID" value="ETL33761.1"/>
    <property type="molecule type" value="Genomic_DNA"/>
</dbReference>
<evidence type="ECO:0000256" key="1">
    <source>
        <dbReference type="SAM" id="MobiDB-lite"/>
    </source>
</evidence>
<dbReference type="AlphaFoldDB" id="W2IHX4"/>
<accession>W2IHX4</accession>
<proteinExistence type="predicted"/>
<feature type="region of interest" description="Disordered" evidence="1">
    <location>
        <begin position="1"/>
        <end position="31"/>
    </location>
</feature>
<evidence type="ECO:0000313" key="2">
    <source>
        <dbReference type="EMBL" id="ETL33761.1"/>
    </source>
</evidence>
<protein>
    <submittedName>
        <fullName evidence="2">Uncharacterized protein</fullName>
    </submittedName>
</protein>
<gene>
    <name evidence="2" type="ORF">L916_13864</name>
</gene>
<organism evidence="2">
    <name type="scientific">Phytophthora nicotianae</name>
    <name type="common">Potato buckeye rot agent</name>
    <name type="synonym">Phytophthora parasitica</name>
    <dbReference type="NCBI Taxonomy" id="4792"/>
    <lineage>
        <taxon>Eukaryota</taxon>
        <taxon>Sar</taxon>
        <taxon>Stramenopiles</taxon>
        <taxon>Oomycota</taxon>
        <taxon>Peronosporomycetes</taxon>
        <taxon>Peronosporales</taxon>
        <taxon>Peronosporaceae</taxon>
        <taxon>Phytophthora</taxon>
    </lineage>
</organism>
<dbReference type="Proteomes" id="UP000053864">
    <property type="component" value="Unassembled WGS sequence"/>
</dbReference>
<reference evidence="2" key="1">
    <citation type="submission" date="2013-11" db="EMBL/GenBank/DDBJ databases">
        <title>The Genome Sequence of Phytophthora parasitica CJ05E6.</title>
        <authorList>
            <consortium name="The Broad Institute Genomics Platform"/>
            <person name="Russ C."/>
            <person name="Tyler B."/>
            <person name="Panabieres F."/>
            <person name="Shan W."/>
            <person name="Tripathy S."/>
            <person name="Grunwald N."/>
            <person name="Machado M."/>
            <person name="Johnson C.S."/>
            <person name="Arredondo F."/>
            <person name="Hong C."/>
            <person name="Coffey M."/>
            <person name="Young S.K."/>
            <person name="Zeng Q."/>
            <person name="Gargeya S."/>
            <person name="Fitzgerald M."/>
            <person name="Abouelleil A."/>
            <person name="Alvarado L."/>
            <person name="Chapman S.B."/>
            <person name="Gainer-Dewar J."/>
            <person name="Goldberg J."/>
            <person name="Griggs A."/>
            <person name="Gujja S."/>
            <person name="Hansen M."/>
            <person name="Howarth C."/>
            <person name="Imamovic A."/>
            <person name="Ireland A."/>
            <person name="Larimer J."/>
            <person name="McCowan C."/>
            <person name="Murphy C."/>
            <person name="Pearson M."/>
            <person name="Poon T.W."/>
            <person name="Priest M."/>
            <person name="Roberts A."/>
            <person name="Saif S."/>
            <person name="Shea T."/>
            <person name="Sykes S."/>
            <person name="Wortman J."/>
            <person name="Nusbaum C."/>
            <person name="Birren B."/>
        </authorList>
    </citation>
    <scope>NUCLEOTIDE SEQUENCE [LARGE SCALE GENOMIC DNA]</scope>
    <source>
        <strain evidence="2">CJ05E6</strain>
    </source>
</reference>